<evidence type="ECO:0000256" key="2">
    <source>
        <dbReference type="ARBA" id="ARBA00022525"/>
    </source>
</evidence>
<dbReference type="InterPro" id="IPR050557">
    <property type="entry name" value="RTX_toxin/Mannuronan_C5-epim"/>
</dbReference>
<dbReference type="eggNOG" id="COG0689">
    <property type="taxonomic scope" value="Bacteria"/>
</dbReference>
<evidence type="ECO:0000313" key="6">
    <source>
        <dbReference type="EMBL" id="AFJ03706.1"/>
    </source>
</evidence>
<protein>
    <submittedName>
        <fullName evidence="6">Alkaline phosphatase</fullName>
        <ecNumber evidence="6">3.1.3.1</ecNumber>
    </submittedName>
</protein>
<dbReference type="InterPro" id="IPR015919">
    <property type="entry name" value="Cadherin-like_sf"/>
</dbReference>
<dbReference type="EMBL" id="CP003380">
    <property type="protein sequence ID" value="AFJ03706.1"/>
    <property type="molecule type" value="Genomic_DNA"/>
</dbReference>
<dbReference type="Gene3D" id="2.60.40.10">
    <property type="entry name" value="Immunoglobulins"/>
    <property type="match status" value="4"/>
</dbReference>
<feature type="region of interest" description="Disordered" evidence="4">
    <location>
        <begin position="882"/>
        <end position="902"/>
    </location>
</feature>
<dbReference type="Pfam" id="PF06594">
    <property type="entry name" value="HCBP_related"/>
    <property type="match status" value="5"/>
</dbReference>
<dbReference type="Proteomes" id="UP000009145">
    <property type="component" value="Chromosome"/>
</dbReference>
<dbReference type="Pfam" id="PF05345">
    <property type="entry name" value="He_PIG"/>
    <property type="match status" value="4"/>
</dbReference>
<dbReference type="GO" id="GO:0005576">
    <property type="term" value="C:extracellular region"/>
    <property type="evidence" value="ECO:0007669"/>
    <property type="project" value="UniProtKB-SubCell"/>
</dbReference>
<dbReference type="KEGG" id="mec:Q7C_2585"/>
<dbReference type="GO" id="GO:0005509">
    <property type="term" value="F:calcium ion binding"/>
    <property type="evidence" value="ECO:0007669"/>
    <property type="project" value="InterPro"/>
</dbReference>
<evidence type="ECO:0000256" key="1">
    <source>
        <dbReference type="ARBA" id="ARBA00004613"/>
    </source>
</evidence>
<accession>I1YLB3</accession>
<dbReference type="GO" id="GO:0007156">
    <property type="term" value="P:homophilic cell adhesion via plasma membrane adhesion molecules"/>
    <property type="evidence" value="ECO:0007669"/>
    <property type="project" value="InterPro"/>
</dbReference>
<dbReference type="PRINTS" id="PR00313">
    <property type="entry name" value="CABNDNGRPT"/>
</dbReference>
<dbReference type="InterPro" id="IPR002126">
    <property type="entry name" value="Cadherin-like_dom"/>
</dbReference>
<dbReference type="Gene3D" id="3.40.50.1820">
    <property type="entry name" value="alpha/beta hydrolase"/>
    <property type="match status" value="1"/>
</dbReference>
<proteinExistence type="predicted"/>
<dbReference type="InterPro" id="IPR011049">
    <property type="entry name" value="Serralysin-like_metalloprot_C"/>
</dbReference>
<dbReference type="GO" id="GO:0004035">
    <property type="term" value="F:alkaline phosphatase activity"/>
    <property type="evidence" value="ECO:0007669"/>
    <property type="project" value="UniProtKB-EC"/>
</dbReference>
<dbReference type="PROSITE" id="PS00330">
    <property type="entry name" value="HEMOLYSIN_CALCIUM"/>
    <property type="match status" value="9"/>
</dbReference>
<dbReference type="GO" id="GO:0016020">
    <property type="term" value="C:membrane"/>
    <property type="evidence" value="ECO:0007669"/>
    <property type="project" value="InterPro"/>
</dbReference>
<dbReference type="InterPro" id="IPR006644">
    <property type="entry name" value="Cadg"/>
</dbReference>
<dbReference type="eggNOG" id="COG2931">
    <property type="taxonomic scope" value="Bacteria"/>
</dbReference>
<dbReference type="SUPFAM" id="SSF53474">
    <property type="entry name" value="alpha/beta-Hydrolases"/>
    <property type="match status" value="1"/>
</dbReference>
<dbReference type="InterPro" id="IPR029058">
    <property type="entry name" value="AB_hydrolase_fold"/>
</dbReference>
<evidence type="ECO:0000256" key="3">
    <source>
        <dbReference type="ARBA" id="ARBA00022837"/>
    </source>
</evidence>
<dbReference type="InterPro" id="IPR018511">
    <property type="entry name" value="Hemolysin-typ_Ca-bd_CS"/>
</dbReference>
<dbReference type="Gene3D" id="2.150.10.10">
    <property type="entry name" value="Serralysin-like metalloprotease, C-terminal"/>
    <property type="match status" value="11"/>
</dbReference>
<feature type="region of interest" description="Disordered" evidence="4">
    <location>
        <begin position="2227"/>
        <end position="2256"/>
    </location>
</feature>
<dbReference type="STRING" id="754477.Q7C_2585"/>
<dbReference type="InterPro" id="IPR010566">
    <property type="entry name" value="Haemolys_ca-bd"/>
</dbReference>
<dbReference type="SMART" id="SM00736">
    <property type="entry name" value="CADG"/>
    <property type="match status" value="4"/>
</dbReference>
<gene>
    <name evidence="6" type="ordered locus">Q7C_2585</name>
</gene>
<comment type="subcellular location">
    <subcellularLocation>
        <location evidence="1">Secreted</location>
    </subcellularLocation>
</comment>
<dbReference type="PATRIC" id="fig|754477.3.peg.2540"/>
<feature type="region of interest" description="Disordered" evidence="4">
    <location>
        <begin position="2095"/>
        <end position="2134"/>
    </location>
</feature>
<dbReference type="PANTHER" id="PTHR38340">
    <property type="entry name" value="S-LAYER PROTEIN"/>
    <property type="match status" value="1"/>
</dbReference>
<evidence type="ECO:0000259" key="5">
    <source>
        <dbReference type="PROSITE" id="PS50268"/>
    </source>
</evidence>
<dbReference type="InterPro" id="IPR013783">
    <property type="entry name" value="Ig-like_fold"/>
</dbReference>
<feature type="domain" description="Cadherin" evidence="5">
    <location>
        <begin position="1658"/>
        <end position="1750"/>
    </location>
</feature>
<dbReference type="PROSITE" id="PS50268">
    <property type="entry name" value="CADHERIN_2"/>
    <property type="match status" value="1"/>
</dbReference>
<keyword evidence="3" id="KW-0106">Calcium</keyword>
<evidence type="ECO:0000256" key="4">
    <source>
        <dbReference type="SAM" id="MobiDB-lite"/>
    </source>
</evidence>
<dbReference type="SUPFAM" id="SSF51120">
    <property type="entry name" value="beta-Roll"/>
    <property type="match status" value="12"/>
</dbReference>
<dbReference type="Pfam" id="PF00353">
    <property type="entry name" value="HemolysinCabind"/>
    <property type="match status" value="18"/>
</dbReference>
<reference evidence="6 7" key="1">
    <citation type="journal article" date="2012" name="J. Bacteriol.">
        <title>Complete genome sequences of Methylophaga sp. strain JAM1 and Methylophaga sp. strain JAM7.</title>
        <authorList>
            <person name="Villeneuve C."/>
            <person name="Martineau C."/>
            <person name="Mauffrey F."/>
            <person name="Villemur R."/>
        </authorList>
    </citation>
    <scope>NUCLEOTIDE SEQUENCE [LARGE SCALE GENOMIC DNA]</scope>
    <source>
        <strain evidence="6 7">JAM7</strain>
    </source>
</reference>
<name>I1YLB3_METFJ</name>
<keyword evidence="7" id="KW-1185">Reference proteome</keyword>
<sequence length="2717" mass="287418">MTANNLFQQALLAEAAYADFWNHATEQLITDSSLIAAALTFEGFSQTQAEEFVDEWTVRAHQPNTFSGLSVTVFENLNGDKVLAVRGTDDPFDVITDLGILEGVTPEQTTQYQELKDLVDGWLDDGTLDSGFTVSGHSLGGFLAGGLLVDYPDDISHAYIYNAPGVGGLLAEFGILTGHLDPSIDLSLISNVVAAYGVDGTADWGISWGEQIPINIEGEDTQIWGNHEVKRLTDALALYSLFETLSPSIDNKFIAALLPTGSNNGEWDLDGLLNSLGVLLGIGQESILSDREAYYQRFIEISGGIFVDPDAEIPVLKSEYENLQFVNIFSLVDSANLDNADGFAYRYALQQLTPFAITGNEDLYEQHNLSGELNADNFTESYLEDRKLMLNAILQRNTLNSTNPDKIDGEAIRFDDAKIGEVFAGAYSSGQGGSNPLNGSDVTNIIFGDENNNNGSNTLLGNQQNDRIYGLSGNDVLDGGAGDDYLEGGTGVDTYIYDQNDGFDTIFDKDGLGVINWKGTVLDGSYDFANNNTFIDETLGVTYQFEPDLNGRGTLYIIDNNSPGNGGIKVIDFVSGNLGIVIDTGEITEETGGILNTGTASNDVLYPDGYDQGFPHGYDLQADIADQIFGIDGNDFIVSGGGNDIVYGGDGNDWIYAGIGNDTLYGEAGDDYIFTMSGDNKAYGGDGNDIIISNHAVKFNIDNLPLQHDEWSRLFHTFRGAYAGITTTETGQLNILLKWTGAESGFIDGDYEYIPDPAGYDLGNVDINGDSYTLSATFSSSIDEGKNVFSGGAGDDILIGNDGADILTGGIGSDKLAGNGGNDALFGEADDDLLKGAAGEDFLDGGSGNDELFGEQGNDRVYGGDGDDFIWGDSDYLDENLHGDDYLDGGEGNDQLVGGAGDDTLVGGAGEDTLFGQQGADILHGDAGKDVLDGGAGDDILRGGSDEDDLWGGDGNDRLYGGSGADYLEGEAGDDLLEGGAGNDTFWGGDGADTFVFGNGDGTDIIRDTDDEDIIQFKAGISLDSITSTQQSSTSQFLLIEYGDGNSLRVKNGIENLISAFKFSDGTSFDSNSFLKQTLKEEVITTLSEAAISASGGDYDDNITGNYLDNTLIGNGGNDLLRGGQGSDTYIFNLNDGQDSIEDSTGNNQINFGEGISLSSIQVSKVGYDIRLDLLNGQGSLSGDSITLISGASSRAIKTINFHDGSSIELDDLITPVVTQHGTESDDVITGTYLNDTIYGYGGIDYIEASHGNNVIYAGDGDDTIHTNFENFEYGNNIIYGEGGDDYIIAGYGNDYINGGIGDDNIISGSGDDVIEFNLGDGKDFIQDNYGFDQIVFSNGINQSNIVLSHSKNLATYRTEFINGGGISIQDDILITILDDNGQVTGDSLLLRNAFSYEDDAIEQFTFSDGTIITKQDLYALFSDEKLIHGAENSDVINGSAQTDYIFTFDGNDTVYGGDGDDFIDVGFGNDIAYGGAGNDVIVATQRDTPHNGYNIMYGGNGDDVLVGGSDGSELHGDAGNDNINGGGDNDFITGGTGDDIINSGSGDDTVFFNLGDGNDKLTDSWGYDKIVFGPGISSSNLSVVHLDYDIIITILDGNGHESGDSVTISNGLKSGGFGGRHKIEVLEFSDGTMLDPEQLPAEILTTPSLQNQILDQVVNQDDLLQFPLPLNTFSDSSGDTLTYSIQMADDSPIPNWLNFDPTTQFFSGTPENEDVGTYEITVTATDETGLSASENFLLTVNNVNDAPTVSHEITNQYIHEDEALIFTVPSETFTDIDIGDTLTLYAQLADDTDLPSWLEFDSATQTFIGTPSNDDVGTYDIQITALDNEWGFVNTVFTLTVSNTNDAPIVSTEILNQVAQKGSQFTYTLPEHAFTDPDIGDVITLQATVPGEGALPDWLIFDPVTATFSGTPVYTDVGDINVQVTATDIIGESTSQSFVITVQNTNTAPTVSAEIIDQLVTEGDVFNFALPAASFSDEDVGDSLTYTVSLADDTPLPAWLSFDPDTQTFSGTPSNGDAGVYNVKVVATDSSGASVSDIFDLIVESYTSPPAGNEVIGTSSDEQLLGSNEADLIKGLQGNDDLYGFAGNDQLEGGSGDDWLAGGNGSGSGSGDDTLLGGDGNDTLFGEDGDDTMDGGDGNDHYYYYSGGGQDVVTDAGDGQDILFFNNVEPGRLSYHQDGDDLIVLVDADLEQQVRVINHFLGGNHAIMVQPNGGYTQTPTDIANQLTDLPAGNGGGEDPQEDPEEPSGTSGGSLNLDFTGDDVLVGTALNEVIASGAGNDELQGLDGNDRLIGGEGNDTYVIHAGEGHDVIVDTNGTNIIHFSGGLTFNDVASGLMKSGNDLILNISASDTVRVAQFFSHANTIEKIIFDNGSELPARQLYSAFGQSEPTAVAITGELVLGDGRDNSISGTADNDVLLAGRGEDTLQGLAGDDQLIGGAGDDTYVFGTGNGQDTVIDTDGVNVISFVDGIGFNDVASGLMRSGDDLILNVGGSGDSVRVSQFFTIANTIDRIEFENGSQITASQLYGAFGVSAPTAELVTEDALSHVIGGSENADTLTGSDANDMISGYGGDDLISGGLGNDTLDGGGGNDRFLFGLGDGDDTIIQQDANTANLFEDVLAFDSGITHDELWFSRQGDDLQINIEGTDDQVTITDWYSSSDNQLDKFETDSMGLMNQQLDQLVSAMANYDVPKGAGNFIPQDVKDNLQPVLASSWTS</sequence>
<dbReference type="EC" id="3.1.3.1" evidence="6"/>
<dbReference type="PANTHER" id="PTHR38340:SF1">
    <property type="entry name" value="S-LAYER PROTEIN"/>
    <property type="match status" value="1"/>
</dbReference>
<dbReference type="InterPro" id="IPR001343">
    <property type="entry name" value="Hemolysn_Ca-bd"/>
</dbReference>
<keyword evidence="2" id="KW-0964">Secreted</keyword>
<feature type="compositionally biased region" description="Low complexity" evidence="4">
    <location>
        <begin position="2112"/>
        <end position="2125"/>
    </location>
</feature>
<dbReference type="SUPFAM" id="SSF49313">
    <property type="entry name" value="Cadherin-like"/>
    <property type="match status" value="4"/>
</dbReference>
<organism evidence="6 7">
    <name type="scientific">Methylophaga frappieri (strain ATCC BAA-2434 / DSM 25690 / JAM7)</name>
    <dbReference type="NCBI Taxonomy" id="754477"/>
    <lineage>
        <taxon>Bacteria</taxon>
        <taxon>Pseudomonadati</taxon>
        <taxon>Pseudomonadota</taxon>
        <taxon>Gammaproteobacteria</taxon>
        <taxon>Thiotrichales</taxon>
        <taxon>Piscirickettsiaceae</taxon>
        <taxon>Methylophaga</taxon>
    </lineage>
</organism>
<evidence type="ECO:0000313" key="7">
    <source>
        <dbReference type="Proteomes" id="UP000009145"/>
    </source>
</evidence>
<dbReference type="HOGENOM" id="CLU_227395_0_0_6"/>
<keyword evidence="6" id="KW-0378">Hydrolase</keyword>